<organism evidence="1 2">
    <name type="scientific">Caerostris extrusa</name>
    <name type="common">Bark spider</name>
    <name type="synonym">Caerostris bankana</name>
    <dbReference type="NCBI Taxonomy" id="172846"/>
    <lineage>
        <taxon>Eukaryota</taxon>
        <taxon>Metazoa</taxon>
        <taxon>Ecdysozoa</taxon>
        <taxon>Arthropoda</taxon>
        <taxon>Chelicerata</taxon>
        <taxon>Arachnida</taxon>
        <taxon>Araneae</taxon>
        <taxon>Araneomorphae</taxon>
        <taxon>Entelegynae</taxon>
        <taxon>Araneoidea</taxon>
        <taxon>Araneidae</taxon>
        <taxon>Caerostris</taxon>
    </lineage>
</organism>
<name>A0AAV4QYR5_CAEEX</name>
<keyword evidence="2" id="KW-1185">Reference proteome</keyword>
<evidence type="ECO:0000313" key="1">
    <source>
        <dbReference type="EMBL" id="GIY13479.1"/>
    </source>
</evidence>
<dbReference type="Proteomes" id="UP001054945">
    <property type="component" value="Unassembled WGS sequence"/>
</dbReference>
<evidence type="ECO:0000313" key="2">
    <source>
        <dbReference type="Proteomes" id="UP001054945"/>
    </source>
</evidence>
<dbReference type="AlphaFoldDB" id="A0AAV4QYR5"/>
<accession>A0AAV4QYR5</accession>
<dbReference type="EMBL" id="BPLR01006950">
    <property type="protein sequence ID" value="GIY13479.1"/>
    <property type="molecule type" value="Genomic_DNA"/>
</dbReference>
<sequence length="120" mass="13639">MFVQRIIYPSASSPNVGPTHCLLDYTWSKYSSDLLSTRPTTDENSCPTRCLPGHILSNALYTRQFLSKCWSNTLSTRLHLEQIFVRPLSTRPTTDENSCPTRCLPGHTLSNALYTRQFLV</sequence>
<gene>
    <name evidence="1" type="ORF">CEXT_773081</name>
</gene>
<proteinExistence type="predicted"/>
<reference evidence="1 2" key="1">
    <citation type="submission" date="2021-06" db="EMBL/GenBank/DDBJ databases">
        <title>Caerostris extrusa draft genome.</title>
        <authorList>
            <person name="Kono N."/>
            <person name="Arakawa K."/>
        </authorList>
    </citation>
    <scope>NUCLEOTIDE SEQUENCE [LARGE SCALE GENOMIC DNA]</scope>
</reference>
<comment type="caution">
    <text evidence="1">The sequence shown here is derived from an EMBL/GenBank/DDBJ whole genome shotgun (WGS) entry which is preliminary data.</text>
</comment>
<protein>
    <submittedName>
        <fullName evidence="1">Uncharacterized protein</fullName>
    </submittedName>
</protein>